<keyword evidence="3" id="KW-1185">Reference proteome</keyword>
<proteinExistence type="predicted"/>
<reference evidence="2" key="1">
    <citation type="submission" date="2020-02" db="EMBL/GenBank/DDBJ databases">
        <title>Draft genome sequence of Candidatus Afipia apatlaquensis IBT-C3, a potential strain for decolorization of textile dyes.</title>
        <authorList>
            <person name="Sanchez-Reyes A."/>
            <person name="Breton-Deval L."/>
            <person name="Mangelson H."/>
            <person name="Sanchez-Flores A."/>
        </authorList>
    </citation>
    <scope>NUCLEOTIDE SEQUENCE [LARGE SCALE GENOMIC DNA]</scope>
    <source>
        <strain evidence="2">IBT-C3</strain>
    </source>
</reference>
<evidence type="ECO:0000313" key="2">
    <source>
        <dbReference type="EMBL" id="NGX95610.1"/>
    </source>
</evidence>
<comment type="caution">
    <text evidence="2">The sequence shown here is derived from an EMBL/GenBank/DDBJ whole genome shotgun (WGS) entry which is preliminary data.</text>
</comment>
<keyword evidence="1" id="KW-0732">Signal</keyword>
<evidence type="ECO:0008006" key="4">
    <source>
        <dbReference type="Google" id="ProtNLM"/>
    </source>
</evidence>
<feature type="chain" id="PRO_5028936369" description="Porin family protein" evidence="1">
    <location>
        <begin position="31"/>
        <end position="195"/>
    </location>
</feature>
<feature type="signal peptide" evidence="1">
    <location>
        <begin position="1"/>
        <end position="30"/>
    </location>
</feature>
<evidence type="ECO:0000313" key="3">
    <source>
        <dbReference type="Proteomes" id="UP000480266"/>
    </source>
</evidence>
<dbReference type="Proteomes" id="UP000480266">
    <property type="component" value="Unassembled WGS sequence"/>
</dbReference>
<sequence length="195" mass="20286">MMELLKFRAAAKRGLALAAVLYLAAPAAQAQVAPIRYWIPGGPFGFGGDTTTQYLGSPPDEDGFRKGFSFSSYSMPVNSFTGGFGASAFTAGSGLSSEGAQYAYSFKGLGDTPVTFFGSVSSLRTAPDVFTSLVTPGFERSSTLATSINAGVEFKPTSNISLSLSAGFVQPSATLDTDMHSQLLSAQSPGFVGRR</sequence>
<gene>
    <name evidence="2" type="ORF">G4V63_10385</name>
</gene>
<dbReference type="EMBL" id="JAAMRR010000543">
    <property type="protein sequence ID" value="NGX95610.1"/>
    <property type="molecule type" value="Genomic_DNA"/>
</dbReference>
<name>A0A7C9VIN7_9BRAD</name>
<protein>
    <recommendedName>
        <fullName evidence="4">Porin family protein</fullName>
    </recommendedName>
</protein>
<accession>A0A7C9VIN7</accession>
<evidence type="ECO:0000256" key="1">
    <source>
        <dbReference type="SAM" id="SignalP"/>
    </source>
</evidence>
<dbReference type="AlphaFoldDB" id="A0A7C9VIN7"/>
<organism evidence="2 3">
    <name type="scientific">Candidatus Afipia apatlaquensis</name>
    <dbReference type="NCBI Taxonomy" id="2712852"/>
    <lineage>
        <taxon>Bacteria</taxon>
        <taxon>Pseudomonadati</taxon>
        <taxon>Pseudomonadota</taxon>
        <taxon>Alphaproteobacteria</taxon>
        <taxon>Hyphomicrobiales</taxon>
        <taxon>Nitrobacteraceae</taxon>
        <taxon>Afipia</taxon>
    </lineage>
</organism>